<sequence length="827" mass="92429">MRVVAAVIGVAASDEAILGSFRVQTLSPRLLRIEPRGPKGYENRTTFTVVNRSWRGASITSKTSTTVSTDHYSVELVSEHLTTPPAPCSEPQPNTAAFDRVNSAQFPAGAAAKDRGECCAMCATDHTCSGWFYDASVPAGQTNCWPTTSFSSLYSPMDNVGIDFAWFARGEGEVPSVVVRDASGKVVYDTKADVESSPNLLHWPAPLQKQAYVLVDYPRFHVPEWGPSPMPADVLELRETNGYDFGNDVNGDTYIVLLGDTMDDYHAARQELLDLIGNSPQLPDYAYGTWFTWWHAYTFADATEEVKRWQAGHLPLDVWALDMNWRRTANHMDRFYNHPNTDLFPNFTEWFQFLRHRGLRTYFNDHPFPVAGRNAGGLQTSPEEVSFRYQGLTEWMERGLTTWWFDRNWAFSIPPPFINESYTGCNWKGLSNTGWGSHIYFGTVAHYDKHVRDARGDSFYQRPMTLTKFAPTDWRPGMSSYDHRDSPAQHRFPVWWTGDQVPLLASVESMVTAGLHSLKPYVHSDCGGDFRGGADDLIRWTGHCTFGTIFRYHGEDHRPWSYNQKTEATVKKYLDTRYRMLPTILGAGIRASRTGFPMVARGDLYWPGKAGSERNDQYVFVDDLLVAPTWNTSKSRTVWVPPGDWEDAWTGDRVTGPKQATVSVTAGRIPLFYRGGGILVLGPEAMRVDDQDWSTLTLEAFATSASSSTRRMIYEREDGEVTSVSFDAGPDAAVLSIRGPPRKWVIRLHLLAGQSVKKALVDGIVVEDMGIAAVTIESQDRPRQGFWVLGGAGTAPAPRAGPVVELLVPSGGRERTVKMELTGEAFV</sequence>
<keyword evidence="2" id="KW-0378">Hydrolase</keyword>
<dbReference type="InterPro" id="IPR048395">
    <property type="entry name" value="Glyco_hydro_31_C"/>
</dbReference>
<accession>A0A7S4LMV9</accession>
<gene>
    <name evidence="5" type="ORF">OMAR00294_LOCUS221</name>
</gene>
<dbReference type="Pfam" id="PF21365">
    <property type="entry name" value="Glyco_hydro_31_3rd"/>
    <property type="match status" value="1"/>
</dbReference>
<dbReference type="GO" id="GO:0005975">
    <property type="term" value="P:carbohydrate metabolic process"/>
    <property type="evidence" value="ECO:0007669"/>
    <property type="project" value="InterPro"/>
</dbReference>
<name>A0A7S4LMV9_OXYMA</name>
<dbReference type="EMBL" id="HBJB01000263">
    <property type="protein sequence ID" value="CAE0839997.1"/>
    <property type="molecule type" value="Transcribed_RNA"/>
</dbReference>
<dbReference type="PANTHER" id="PTHR43863:SF2">
    <property type="entry name" value="MALTASE-GLUCOAMYLASE"/>
    <property type="match status" value="1"/>
</dbReference>
<evidence type="ECO:0000259" key="3">
    <source>
        <dbReference type="Pfam" id="PF01055"/>
    </source>
</evidence>
<proteinExistence type="inferred from homology"/>
<protein>
    <submittedName>
        <fullName evidence="5">Uncharacterized protein</fullName>
    </submittedName>
</protein>
<dbReference type="PANTHER" id="PTHR43863">
    <property type="entry name" value="HYDROLASE, PUTATIVE (AFU_ORTHOLOGUE AFUA_1G03140)-RELATED"/>
    <property type="match status" value="1"/>
</dbReference>
<evidence type="ECO:0000256" key="1">
    <source>
        <dbReference type="ARBA" id="ARBA00007806"/>
    </source>
</evidence>
<feature type="domain" description="Glycoside hydrolase family 31 TIM barrel" evidence="3">
    <location>
        <begin position="487"/>
        <end position="584"/>
    </location>
</feature>
<dbReference type="InterPro" id="IPR051816">
    <property type="entry name" value="Glycosyl_Hydrolase_31"/>
</dbReference>
<dbReference type="InterPro" id="IPR000322">
    <property type="entry name" value="Glyco_hydro_31_TIM"/>
</dbReference>
<dbReference type="InterPro" id="IPR017853">
    <property type="entry name" value="GH"/>
</dbReference>
<comment type="similarity">
    <text evidence="1 2">Belongs to the glycosyl hydrolase 31 family.</text>
</comment>
<keyword evidence="2" id="KW-0326">Glycosidase</keyword>
<dbReference type="Gene3D" id="2.60.40.1180">
    <property type="entry name" value="Golgi alpha-mannosidase II"/>
    <property type="match status" value="1"/>
</dbReference>
<reference evidence="5" key="1">
    <citation type="submission" date="2021-01" db="EMBL/GenBank/DDBJ databases">
        <authorList>
            <person name="Corre E."/>
            <person name="Pelletier E."/>
            <person name="Niang G."/>
            <person name="Scheremetjew M."/>
            <person name="Finn R."/>
            <person name="Kale V."/>
            <person name="Holt S."/>
            <person name="Cochrane G."/>
            <person name="Meng A."/>
            <person name="Brown T."/>
            <person name="Cohen L."/>
        </authorList>
    </citation>
    <scope>NUCLEOTIDE SEQUENCE</scope>
    <source>
        <strain evidence="5">LB1974</strain>
    </source>
</reference>
<organism evidence="5">
    <name type="scientific">Oxyrrhis marina</name>
    <name type="common">Dinoflagellate</name>
    <dbReference type="NCBI Taxonomy" id="2969"/>
    <lineage>
        <taxon>Eukaryota</taxon>
        <taxon>Sar</taxon>
        <taxon>Alveolata</taxon>
        <taxon>Dinophyceae</taxon>
        <taxon>Oxyrrhinales</taxon>
        <taxon>Oxyrrhinaceae</taxon>
        <taxon>Oxyrrhis</taxon>
    </lineage>
</organism>
<dbReference type="SUPFAM" id="SSF51011">
    <property type="entry name" value="Glycosyl hydrolase domain"/>
    <property type="match status" value="1"/>
</dbReference>
<dbReference type="AlphaFoldDB" id="A0A7S4LMV9"/>
<dbReference type="SUPFAM" id="SSF51445">
    <property type="entry name" value="(Trans)glycosidases"/>
    <property type="match status" value="1"/>
</dbReference>
<dbReference type="Gene3D" id="3.20.20.80">
    <property type="entry name" value="Glycosidases"/>
    <property type="match status" value="1"/>
</dbReference>
<evidence type="ECO:0000259" key="4">
    <source>
        <dbReference type="Pfam" id="PF21365"/>
    </source>
</evidence>
<feature type="domain" description="Glycosyl hydrolase family 31 C-terminal" evidence="4">
    <location>
        <begin position="612"/>
        <end position="679"/>
    </location>
</feature>
<dbReference type="Pfam" id="PF01055">
    <property type="entry name" value="Glyco_hydro_31_2nd"/>
    <property type="match status" value="1"/>
</dbReference>
<dbReference type="InterPro" id="IPR013780">
    <property type="entry name" value="Glyco_hydro_b"/>
</dbReference>
<evidence type="ECO:0000256" key="2">
    <source>
        <dbReference type="RuleBase" id="RU361185"/>
    </source>
</evidence>
<dbReference type="GO" id="GO:0004553">
    <property type="term" value="F:hydrolase activity, hydrolyzing O-glycosyl compounds"/>
    <property type="evidence" value="ECO:0007669"/>
    <property type="project" value="InterPro"/>
</dbReference>
<evidence type="ECO:0000313" key="5">
    <source>
        <dbReference type="EMBL" id="CAE0839997.1"/>
    </source>
</evidence>